<protein>
    <recommendedName>
        <fullName evidence="1">Xaa-Pro dipeptidyl-peptidase-like domain-containing protein</fullName>
    </recommendedName>
</protein>
<dbReference type="RefSeq" id="WP_220199691.1">
    <property type="nucleotide sequence ID" value="NZ_BNJF01000009.1"/>
</dbReference>
<comment type="caution">
    <text evidence="2">The sequence shown here is derived from an EMBL/GenBank/DDBJ whole genome shotgun (WGS) entry which is preliminary data.</text>
</comment>
<organism evidence="2 3">
    <name type="scientific">Ktedonospora formicarum</name>
    <dbReference type="NCBI Taxonomy" id="2778364"/>
    <lineage>
        <taxon>Bacteria</taxon>
        <taxon>Bacillati</taxon>
        <taxon>Chloroflexota</taxon>
        <taxon>Ktedonobacteria</taxon>
        <taxon>Ktedonobacterales</taxon>
        <taxon>Ktedonobacteraceae</taxon>
        <taxon>Ktedonospora</taxon>
    </lineage>
</organism>
<dbReference type="InterPro" id="IPR029058">
    <property type="entry name" value="AB_hydrolase_fold"/>
</dbReference>
<reference evidence="2" key="1">
    <citation type="submission" date="2020-10" db="EMBL/GenBank/DDBJ databases">
        <title>Taxonomic study of unclassified bacteria belonging to the class Ktedonobacteria.</title>
        <authorList>
            <person name="Yabe S."/>
            <person name="Wang C.M."/>
            <person name="Zheng Y."/>
            <person name="Sakai Y."/>
            <person name="Cavaletti L."/>
            <person name="Monciardini P."/>
            <person name="Donadio S."/>
        </authorList>
    </citation>
    <scope>NUCLEOTIDE SEQUENCE</scope>
    <source>
        <strain evidence="2">SOSP1-1</strain>
    </source>
</reference>
<dbReference type="PANTHER" id="PTHR47751:SF2">
    <property type="entry name" value="DLTD N-TERMINAL DOMAIN PROTEIN (AFU_ORTHOLOGUE AFUA_8G00380)-RELATED"/>
    <property type="match status" value="1"/>
</dbReference>
<dbReference type="GO" id="GO:0016787">
    <property type="term" value="F:hydrolase activity"/>
    <property type="evidence" value="ECO:0007669"/>
    <property type="project" value="InterPro"/>
</dbReference>
<proteinExistence type="predicted"/>
<dbReference type="AlphaFoldDB" id="A0A8J3ICH7"/>
<dbReference type="EMBL" id="BNJF01000009">
    <property type="protein sequence ID" value="GHO50715.1"/>
    <property type="molecule type" value="Genomic_DNA"/>
</dbReference>
<dbReference type="InterPro" id="IPR000383">
    <property type="entry name" value="Xaa-Pro-like_dom"/>
</dbReference>
<dbReference type="Gene3D" id="3.40.50.1820">
    <property type="entry name" value="alpha/beta hydrolase"/>
    <property type="match status" value="1"/>
</dbReference>
<keyword evidence="3" id="KW-1185">Reference proteome</keyword>
<dbReference type="Gene3D" id="1.10.10.800">
    <property type="match status" value="1"/>
</dbReference>
<dbReference type="Pfam" id="PF02129">
    <property type="entry name" value="Peptidase_S15"/>
    <property type="match status" value="1"/>
</dbReference>
<dbReference type="InterPro" id="IPR051411">
    <property type="entry name" value="Polyketide_trans_af380"/>
</dbReference>
<name>A0A8J3ICH7_9CHLR</name>
<dbReference type="Proteomes" id="UP000612362">
    <property type="component" value="Unassembled WGS sequence"/>
</dbReference>
<evidence type="ECO:0000259" key="1">
    <source>
        <dbReference type="Pfam" id="PF02129"/>
    </source>
</evidence>
<accession>A0A8J3ICH7</accession>
<sequence>MQQRSIRFWSEDVECAGTLYLPETLSPAHTAPAVVLGHGTASVKEMHLPSFARHFVEAGLIALAIDYRFLGESGGEPRQTVNPRAQAEDMRNAMSWLEQQPEVDANRIGIWGTSAGGGVVLHVAALDQRVKAVVAQIPGISFWRYLTSAFPADATRLRDLWTEERRRLSQGEIPRRIKITAPAGEQSALGPGGLQWHERLEREIPTFHNEFTMLSLDHLANFDGGAFIDLIAPTLLLMIFADQDELIPLSVNQAYFERAGEPKQLLTYHGNHYAAYDEPEVHTFAAWAARDWFLKYL</sequence>
<evidence type="ECO:0000313" key="3">
    <source>
        <dbReference type="Proteomes" id="UP000612362"/>
    </source>
</evidence>
<dbReference type="SUPFAM" id="SSF53474">
    <property type="entry name" value="alpha/beta-Hydrolases"/>
    <property type="match status" value="1"/>
</dbReference>
<dbReference type="PANTHER" id="PTHR47751">
    <property type="entry name" value="SUPERFAMILY HYDROLASE, PUTATIVE (AFU_ORTHOLOGUE AFUA_2G16580)-RELATED"/>
    <property type="match status" value="1"/>
</dbReference>
<evidence type="ECO:0000313" key="2">
    <source>
        <dbReference type="EMBL" id="GHO50715.1"/>
    </source>
</evidence>
<gene>
    <name evidence="2" type="ORF">KSX_88780</name>
</gene>
<feature type="domain" description="Xaa-Pro dipeptidyl-peptidase-like" evidence="1">
    <location>
        <begin position="41"/>
        <end position="203"/>
    </location>
</feature>